<reference evidence="11 12" key="1">
    <citation type="submission" date="2018-08" db="EMBL/GenBank/DDBJ databases">
        <title>A genome reference for cultivated species of the human gut microbiota.</title>
        <authorList>
            <person name="Zou Y."/>
            <person name="Xue W."/>
            <person name="Luo G."/>
        </authorList>
    </citation>
    <scope>NUCLEOTIDE SEQUENCE [LARGE SCALE GENOMIC DNA]</scope>
    <source>
        <strain evidence="10 13">AF24-16AC</strain>
        <strain evidence="9 11">OM08-14</strain>
        <strain evidence="8 12">TF10-3AC</strain>
    </source>
</reference>
<dbReference type="Proteomes" id="UP000260780">
    <property type="component" value="Unassembled WGS sequence"/>
</dbReference>
<evidence type="ECO:0000313" key="8">
    <source>
        <dbReference type="EMBL" id="RGK56620.1"/>
    </source>
</evidence>
<evidence type="ECO:0000313" key="10">
    <source>
        <dbReference type="EMBL" id="RGS09119.1"/>
    </source>
</evidence>
<evidence type="ECO:0000256" key="2">
    <source>
        <dbReference type="ARBA" id="ARBA00006275"/>
    </source>
</evidence>
<dbReference type="Pfam" id="PF14322">
    <property type="entry name" value="SusD-like_3"/>
    <property type="match status" value="1"/>
</dbReference>
<keyword evidence="12" id="KW-1185">Reference proteome</keyword>
<dbReference type="RefSeq" id="WP_117671754.1">
    <property type="nucleotide sequence ID" value="NZ_CABOGR010000009.1"/>
</dbReference>
<dbReference type="PROSITE" id="PS51257">
    <property type="entry name" value="PROKAR_LIPOPROTEIN"/>
    <property type="match status" value="1"/>
</dbReference>
<feature type="domain" description="RagB/SusD" evidence="6">
    <location>
        <begin position="270"/>
        <end position="537"/>
    </location>
</feature>
<dbReference type="GO" id="GO:0009279">
    <property type="term" value="C:cell outer membrane"/>
    <property type="evidence" value="ECO:0007669"/>
    <property type="project" value="UniProtKB-SubCell"/>
</dbReference>
<evidence type="ECO:0000256" key="4">
    <source>
        <dbReference type="ARBA" id="ARBA00023136"/>
    </source>
</evidence>
<evidence type="ECO:0000256" key="5">
    <source>
        <dbReference type="ARBA" id="ARBA00023237"/>
    </source>
</evidence>
<organism evidence="8 12">
    <name type="scientific">Phocaeicola plebeius</name>
    <dbReference type="NCBI Taxonomy" id="310297"/>
    <lineage>
        <taxon>Bacteria</taxon>
        <taxon>Pseudomonadati</taxon>
        <taxon>Bacteroidota</taxon>
        <taxon>Bacteroidia</taxon>
        <taxon>Bacteroidales</taxon>
        <taxon>Bacteroidaceae</taxon>
        <taxon>Phocaeicola</taxon>
    </lineage>
</organism>
<comment type="caution">
    <text evidence="8">The sequence shown here is derived from an EMBL/GenBank/DDBJ whole genome shotgun (WGS) entry which is preliminary data.</text>
</comment>
<dbReference type="Proteomes" id="UP000285750">
    <property type="component" value="Unassembled WGS sequence"/>
</dbReference>
<name>A0A3E4N3T1_9BACT</name>
<evidence type="ECO:0000259" key="7">
    <source>
        <dbReference type="Pfam" id="PF14322"/>
    </source>
</evidence>
<dbReference type="Pfam" id="PF07980">
    <property type="entry name" value="SusD_RagB"/>
    <property type="match status" value="1"/>
</dbReference>
<evidence type="ECO:0000313" key="13">
    <source>
        <dbReference type="Proteomes" id="UP000285750"/>
    </source>
</evidence>
<dbReference type="Proteomes" id="UP000260862">
    <property type="component" value="Unassembled WGS sequence"/>
</dbReference>
<keyword evidence="5" id="KW-0998">Cell outer membrane</keyword>
<dbReference type="SUPFAM" id="SSF48452">
    <property type="entry name" value="TPR-like"/>
    <property type="match status" value="1"/>
</dbReference>
<accession>A0A3E4N3T1</accession>
<keyword evidence="3" id="KW-0732">Signal</keyword>
<feature type="domain" description="SusD-like N-terminal" evidence="7">
    <location>
        <begin position="21"/>
        <end position="226"/>
    </location>
</feature>
<comment type="similarity">
    <text evidence="2">Belongs to the SusD family.</text>
</comment>
<dbReference type="Gene3D" id="1.25.40.390">
    <property type="match status" value="1"/>
</dbReference>
<keyword evidence="4" id="KW-0472">Membrane</keyword>
<sequence>MKKIYLLVLGFMSCFFYSCNDWIELEPEDSLAKETFFNTQEDFNQAITGLYAILRPTDADAVGGAYFGNLYWEVCADVCMWKNSWTQPWFDISRGELNAVTGNVDLVYKNLYYAISWANTIKAEIEAKADNFDEDFVKYVTGQIGFVRALCYIRLTSLWGDVPLVDKIYTPEESKLPRSPFSEIMEKIIIPDLTLAATNLEVTPYDSREGIATKQAAIGMKVRAYLYAEDYENTIKSALELMELEKQNPSEIGFLDNYKDIFSNSNEDNKEILFALKYTAGGYKQGSTFNTTFGSKLPGLPEASMNGSWETVSVLPEFIDSYPLIDGKTVEEGSRAYDPEQKWANRGPRFESTFYIGDYSMVNGLLYESSEYVCNISAQCANDYPLTINKGYMNEDDKIDWTNEDESDFIVLRYTDVLMMYAEAKTMLGQIDDSVYDILDKVRDRAGIARVPRGQSQSEMMNTIQNERKWEFAFEGLRYFDIRRWGIADQVINGITSDEKYDFGSHKVFVSGKNELWPIPQSAIDANPNLSPNNPGY</sequence>
<dbReference type="EMBL" id="QSTF01000016">
    <property type="protein sequence ID" value="RGM40449.1"/>
    <property type="molecule type" value="Genomic_DNA"/>
</dbReference>
<gene>
    <name evidence="10" type="ORF">DWY14_04830</name>
    <name evidence="9" type="ORF">DXC17_07755</name>
    <name evidence="8" type="ORF">DXD04_06055</name>
</gene>
<evidence type="ECO:0000313" key="12">
    <source>
        <dbReference type="Proteomes" id="UP000260862"/>
    </source>
</evidence>
<dbReference type="InterPro" id="IPR033985">
    <property type="entry name" value="SusD-like_N"/>
</dbReference>
<dbReference type="AlphaFoldDB" id="A0A3E4N3T1"/>
<dbReference type="EMBL" id="QRUY01000007">
    <property type="protein sequence ID" value="RGS09119.1"/>
    <property type="molecule type" value="Genomic_DNA"/>
</dbReference>
<comment type="subcellular location">
    <subcellularLocation>
        <location evidence="1">Cell outer membrane</location>
    </subcellularLocation>
</comment>
<protein>
    <submittedName>
        <fullName evidence="8">RagB/SusD family nutrient uptake outer membrane protein</fullName>
    </submittedName>
</protein>
<dbReference type="EMBL" id="QSQT01000009">
    <property type="protein sequence ID" value="RGK56620.1"/>
    <property type="molecule type" value="Genomic_DNA"/>
</dbReference>
<evidence type="ECO:0000259" key="6">
    <source>
        <dbReference type="Pfam" id="PF07980"/>
    </source>
</evidence>
<proteinExistence type="inferred from homology"/>
<dbReference type="InterPro" id="IPR011990">
    <property type="entry name" value="TPR-like_helical_dom_sf"/>
</dbReference>
<evidence type="ECO:0000256" key="1">
    <source>
        <dbReference type="ARBA" id="ARBA00004442"/>
    </source>
</evidence>
<evidence type="ECO:0000313" key="9">
    <source>
        <dbReference type="EMBL" id="RGM40449.1"/>
    </source>
</evidence>
<dbReference type="InterPro" id="IPR012944">
    <property type="entry name" value="SusD_RagB_dom"/>
</dbReference>
<evidence type="ECO:0000313" key="11">
    <source>
        <dbReference type="Proteomes" id="UP000260780"/>
    </source>
</evidence>
<evidence type="ECO:0000256" key="3">
    <source>
        <dbReference type="ARBA" id="ARBA00022729"/>
    </source>
</evidence>